<evidence type="ECO:0000256" key="6">
    <source>
        <dbReference type="ARBA" id="ARBA00022989"/>
    </source>
</evidence>
<dbReference type="Proteomes" id="UP000586454">
    <property type="component" value="Unassembled WGS sequence"/>
</dbReference>
<keyword evidence="3" id="KW-0813">Transport</keyword>
<comment type="subcellular location">
    <subcellularLocation>
        <location evidence="1">Cell membrane</location>
        <topology evidence="1">Multi-pass membrane protein</topology>
    </subcellularLocation>
</comment>
<protein>
    <recommendedName>
        <fullName evidence="11">Pheromone autoinducer 2 transporter</fullName>
    </recommendedName>
</protein>
<dbReference type="Pfam" id="PF01594">
    <property type="entry name" value="AI-2E_transport"/>
    <property type="match status" value="1"/>
</dbReference>
<dbReference type="GO" id="GO:0005886">
    <property type="term" value="C:plasma membrane"/>
    <property type="evidence" value="ECO:0007669"/>
    <property type="project" value="UniProtKB-SubCell"/>
</dbReference>
<keyword evidence="6 8" id="KW-1133">Transmembrane helix</keyword>
<evidence type="ECO:0000313" key="9">
    <source>
        <dbReference type="EMBL" id="CAC9932239.1"/>
    </source>
</evidence>
<evidence type="ECO:0008006" key="11">
    <source>
        <dbReference type="Google" id="ProtNLM"/>
    </source>
</evidence>
<dbReference type="EMBL" id="CAIJCS010000019">
    <property type="protein sequence ID" value="CAC9932239.1"/>
    <property type="molecule type" value="Genomic_DNA"/>
</dbReference>
<gene>
    <name evidence="9" type="ORF">PEPNEM18_01193</name>
</gene>
<evidence type="ECO:0000313" key="10">
    <source>
        <dbReference type="Proteomes" id="UP000586454"/>
    </source>
</evidence>
<evidence type="ECO:0000256" key="1">
    <source>
        <dbReference type="ARBA" id="ARBA00004651"/>
    </source>
</evidence>
<comment type="caution">
    <text evidence="9">The sequence shown here is derived from an EMBL/GenBank/DDBJ whole genome shotgun (WGS) entry which is preliminary data.</text>
</comment>
<evidence type="ECO:0000256" key="7">
    <source>
        <dbReference type="ARBA" id="ARBA00023136"/>
    </source>
</evidence>
<evidence type="ECO:0000256" key="8">
    <source>
        <dbReference type="SAM" id="Phobius"/>
    </source>
</evidence>
<dbReference type="RefSeq" id="WP_180500228.1">
    <property type="nucleotide sequence ID" value="NZ_CAIJCS010000019.1"/>
</dbReference>
<keyword evidence="4" id="KW-1003">Cell membrane</keyword>
<evidence type="ECO:0000256" key="4">
    <source>
        <dbReference type="ARBA" id="ARBA00022475"/>
    </source>
</evidence>
<keyword evidence="10" id="KW-1185">Reference proteome</keyword>
<feature type="transmembrane region" description="Helical" evidence="8">
    <location>
        <begin position="210"/>
        <end position="233"/>
    </location>
</feature>
<evidence type="ECO:0000256" key="2">
    <source>
        <dbReference type="ARBA" id="ARBA00009773"/>
    </source>
</evidence>
<feature type="transmembrane region" description="Helical" evidence="8">
    <location>
        <begin position="304"/>
        <end position="333"/>
    </location>
</feature>
<evidence type="ECO:0000256" key="3">
    <source>
        <dbReference type="ARBA" id="ARBA00022448"/>
    </source>
</evidence>
<feature type="transmembrane region" description="Helical" evidence="8">
    <location>
        <begin position="73"/>
        <end position="95"/>
    </location>
</feature>
<accession>A0A6V6Y4K9</accession>
<feature type="transmembrane region" description="Helical" evidence="8">
    <location>
        <begin position="239"/>
        <end position="258"/>
    </location>
</feature>
<organism evidence="9 10">
    <name type="scientific">Aedoeadaptatus nemausensis</name>
    <dbReference type="NCBI Taxonomy" id="2582829"/>
    <lineage>
        <taxon>Bacteria</taxon>
        <taxon>Bacillati</taxon>
        <taxon>Bacillota</taxon>
        <taxon>Tissierellia</taxon>
        <taxon>Tissierellales</taxon>
        <taxon>Peptoniphilaceae</taxon>
        <taxon>Aedoeadaptatus</taxon>
    </lineage>
</organism>
<dbReference type="InterPro" id="IPR002549">
    <property type="entry name" value="AI-2E-like"/>
</dbReference>
<feature type="transmembrane region" description="Helical" evidence="8">
    <location>
        <begin position="265"/>
        <end position="284"/>
    </location>
</feature>
<feature type="transmembrane region" description="Helical" evidence="8">
    <location>
        <begin position="153"/>
        <end position="175"/>
    </location>
</feature>
<feature type="transmembrane region" description="Helical" evidence="8">
    <location>
        <begin position="32"/>
        <end position="52"/>
    </location>
</feature>
<keyword evidence="7 8" id="KW-0472">Membrane</keyword>
<dbReference type="PANTHER" id="PTHR21716:SF53">
    <property type="entry name" value="PERMEASE PERM-RELATED"/>
    <property type="match status" value="1"/>
</dbReference>
<dbReference type="PANTHER" id="PTHR21716">
    <property type="entry name" value="TRANSMEMBRANE PROTEIN"/>
    <property type="match status" value="1"/>
</dbReference>
<feature type="transmembrane region" description="Helical" evidence="8">
    <location>
        <begin position="7"/>
        <end position="26"/>
    </location>
</feature>
<keyword evidence="5 8" id="KW-0812">Transmembrane</keyword>
<comment type="similarity">
    <text evidence="2">Belongs to the autoinducer-2 exporter (AI-2E) (TC 2.A.86) family.</text>
</comment>
<sequence>MTKNKSFTTLVNIALVLLIILLFSMTRQFLSPIYNIFLFLITPLILAIYIFYAFRPIRDKLAQWTKKPGLSAVITFLLFIAFAIGLFYVTFSMIYDQAQSFLQNVNMNALVKYSDTDIYKELSQYIPIGEYIDKFEAWLQGMAGNIPNMLSRLFSNIGSIGSLFLLIILGLFYLLKDEEQAVKTIHYLARGKYYDRIMEVLSQIHNTLEIYISGQILVACVLGVLMFIGYAIIGLPYKLSLAAIALVFNFIPFIGPFLGAAPAVLVGLTISPAMIVKVIVVSVIVQQLEGNIITPNIMGSKLNIHPFVVIVAVMVCANLFGVLGALIASPLYMCIKIIVKGIRNEKFDSQNQCVIPLDNDKSES</sequence>
<proteinExistence type="inferred from homology"/>
<reference evidence="9 10" key="1">
    <citation type="submission" date="2020-06" db="EMBL/GenBank/DDBJ databases">
        <authorList>
            <person name="Criscuolo A."/>
        </authorList>
    </citation>
    <scope>NUCLEOTIDE SEQUENCE [LARGE SCALE GENOMIC DNA]</scope>
    <source>
        <strain evidence="9">1804121828</strain>
    </source>
</reference>
<name>A0A6V6Y4K9_9FIRM</name>
<evidence type="ECO:0000256" key="5">
    <source>
        <dbReference type="ARBA" id="ARBA00022692"/>
    </source>
</evidence>
<dbReference type="AlphaFoldDB" id="A0A6V6Y4K9"/>